<evidence type="ECO:0000313" key="2">
    <source>
        <dbReference type="Proteomes" id="UP001153332"/>
    </source>
</evidence>
<keyword evidence="2" id="KW-1185">Reference proteome</keyword>
<gene>
    <name evidence="1" type="ORF">O1611_g7846</name>
</gene>
<protein>
    <submittedName>
        <fullName evidence="1">Uncharacterized protein</fullName>
    </submittedName>
</protein>
<accession>A0ACC2JEJ7</accession>
<dbReference type="Proteomes" id="UP001153332">
    <property type="component" value="Unassembled WGS sequence"/>
</dbReference>
<dbReference type="EMBL" id="JAPUUL010002175">
    <property type="protein sequence ID" value="KAJ8125792.1"/>
    <property type="molecule type" value="Genomic_DNA"/>
</dbReference>
<sequence length="252" mass="27848">MGRVAGRRDSSHCTEEEKIPFEDGKERRVVVISSRVIKMELGDRPHPSSIITKSYNDFKRPRPEKRIIISTPREWLMETFVASMAVLPRLPFSVVPFAIPMFVLVQALVDKGWVILFARWWSAWVSKTGTVGAIAGMGVLSVILSNIAGTNIGATALLCRMLQTWQQMHSGSGSIPDRTWWGAVYALALGVNYGAFSLTLGASLAGLSWREDLAKRGISIRRFEFARINTGIVCFAMAVGCAVLVGQVYITR</sequence>
<evidence type="ECO:0000313" key="1">
    <source>
        <dbReference type="EMBL" id="KAJ8125792.1"/>
    </source>
</evidence>
<reference evidence="1" key="1">
    <citation type="submission" date="2022-12" db="EMBL/GenBank/DDBJ databases">
        <title>Genome Sequence of Lasiodiplodia mahajangana.</title>
        <authorList>
            <person name="Buettner E."/>
        </authorList>
    </citation>
    <scope>NUCLEOTIDE SEQUENCE</scope>
    <source>
        <strain evidence="1">VT137</strain>
    </source>
</reference>
<organism evidence="1 2">
    <name type="scientific">Lasiodiplodia mahajangana</name>
    <dbReference type="NCBI Taxonomy" id="1108764"/>
    <lineage>
        <taxon>Eukaryota</taxon>
        <taxon>Fungi</taxon>
        <taxon>Dikarya</taxon>
        <taxon>Ascomycota</taxon>
        <taxon>Pezizomycotina</taxon>
        <taxon>Dothideomycetes</taxon>
        <taxon>Dothideomycetes incertae sedis</taxon>
        <taxon>Botryosphaeriales</taxon>
        <taxon>Botryosphaeriaceae</taxon>
        <taxon>Lasiodiplodia</taxon>
    </lineage>
</organism>
<proteinExistence type="predicted"/>
<name>A0ACC2JEJ7_9PEZI</name>
<comment type="caution">
    <text evidence="1">The sequence shown here is derived from an EMBL/GenBank/DDBJ whole genome shotgun (WGS) entry which is preliminary data.</text>
</comment>